<proteinExistence type="predicted"/>
<reference evidence="1 2" key="1">
    <citation type="submission" date="2019-02" db="EMBL/GenBank/DDBJ databases">
        <title>Deep-cultivation of Planctomycetes and their phenomic and genomic characterization uncovers novel biology.</title>
        <authorList>
            <person name="Wiegand S."/>
            <person name="Jogler M."/>
            <person name="Boedeker C."/>
            <person name="Pinto D."/>
            <person name="Vollmers J."/>
            <person name="Rivas-Marin E."/>
            <person name="Kohn T."/>
            <person name="Peeters S.H."/>
            <person name="Heuer A."/>
            <person name="Rast P."/>
            <person name="Oberbeckmann S."/>
            <person name="Bunk B."/>
            <person name="Jeske O."/>
            <person name="Meyerdierks A."/>
            <person name="Storesund J.E."/>
            <person name="Kallscheuer N."/>
            <person name="Luecker S."/>
            <person name="Lage O.M."/>
            <person name="Pohl T."/>
            <person name="Merkel B.J."/>
            <person name="Hornburger P."/>
            <person name="Mueller R.-W."/>
            <person name="Bruemmer F."/>
            <person name="Labrenz M."/>
            <person name="Spormann A.M."/>
            <person name="Op den Camp H."/>
            <person name="Overmann J."/>
            <person name="Amann R."/>
            <person name="Jetten M.S.M."/>
            <person name="Mascher T."/>
            <person name="Medema M.H."/>
            <person name="Devos D.P."/>
            <person name="Kaster A.-K."/>
            <person name="Ovreas L."/>
            <person name="Rohde M."/>
            <person name="Galperin M.Y."/>
            <person name="Jogler C."/>
        </authorList>
    </citation>
    <scope>NUCLEOTIDE SEQUENCE [LARGE SCALE GENOMIC DNA]</scope>
    <source>
        <strain evidence="1 2">K23_9</strain>
    </source>
</reference>
<sequence length="662" mass="73289">MSFLSGFRNCPVGMACDRSRMSFTICLLQTFVFVLASVAVGTANAQPAVATAYMPATDILPQNTAGFVRIPNVPEFRASWRKLHLGQLIDDPSMKDFIDAQRARATNYLESTDHKIGIRPKDLVDVVTGEISLAWIPFENDKLRPYSICIIADVRGKQAESQAAMDQIDQDLKRGGATRNDVTYRDQTIRVYSTKPKPGQLKVNQVAVAISDSRVIASDRDTVVQDLLDAISGTPKGEPLSRFSDFKTVMSQSDASLELTAEDNGKLCLEWFAHPFQMGRILREVFEVDRGNQVDILKLLEGQGFNAVRALGGKATFAGERFDVLHRGFVLATRPFKNAAVMLELINQPYEAIPDWIHNEVGSFNRINWNIENGFWASESLINEALGDEIFRDMVEGIRDDEAGPQIDLEKNFLPNLDDTIILIADNTVPADVDSERMLVAVELKNAQAIKDVIRKAMEVEPDATKIDALPGVDIWRVQRGEGEDDLEAELEALGFDDEEGAGENQKPLLDHWAIAVVDKGPGSPSAYLMFSSHPEFLIQSAKRIQAGAKDGLASLDPAKKVVEAIGDLGAKNVAMDRLARLKMSMRAKYELLRKGQLKDSDSVLSTILRRAMEDEEGGQPDPLNARKLPPIEKIEKHLTDGGAFTEETEEGWSLTGFFLRK</sequence>
<dbReference type="AlphaFoldDB" id="A0A517NP28"/>
<name>A0A517NP28_9BACT</name>
<accession>A0A517NP28</accession>
<gene>
    <name evidence="1" type="ORF">K239x_08200</name>
</gene>
<organism evidence="1 2">
    <name type="scientific">Stieleria marina</name>
    <dbReference type="NCBI Taxonomy" id="1930275"/>
    <lineage>
        <taxon>Bacteria</taxon>
        <taxon>Pseudomonadati</taxon>
        <taxon>Planctomycetota</taxon>
        <taxon>Planctomycetia</taxon>
        <taxon>Pirellulales</taxon>
        <taxon>Pirellulaceae</taxon>
        <taxon>Stieleria</taxon>
    </lineage>
</organism>
<evidence type="ECO:0000313" key="2">
    <source>
        <dbReference type="Proteomes" id="UP000319817"/>
    </source>
</evidence>
<dbReference type="Proteomes" id="UP000319817">
    <property type="component" value="Chromosome"/>
</dbReference>
<evidence type="ECO:0000313" key="1">
    <source>
        <dbReference type="EMBL" id="QDT08877.1"/>
    </source>
</evidence>
<protein>
    <submittedName>
        <fullName evidence="1">Uncharacterized protein</fullName>
    </submittedName>
</protein>
<keyword evidence="2" id="KW-1185">Reference proteome</keyword>
<dbReference type="EMBL" id="CP036526">
    <property type="protein sequence ID" value="QDT08877.1"/>
    <property type="molecule type" value="Genomic_DNA"/>
</dbReference>